<gene>
    <name evidence="6" type="ORF">BD626DRAFT_209191</name>
</gene>
<keyword evidence="1 3" id="KW-0479">Metal-binding</keyword>
<dbReference type="InterPro" id="IPR009056">
    <property type="entry name" value="Cyt_c-like_dom"/>
</dbReference>
<evidence type="ECO:0000256" key="1">
    <source>
        <dbReference type="ARBA" id="ARBA00022723"/>
    </source>
</evidence>
<evidence type="ECO:0000256" key="4">
    <source>
        <dbReference type="SAM" id="MobiDB-lite"/>
    </source>
</evidence>
<dbReference type="Proteomes" id="UP000320762">
    <property type="component" value="Unassembled WGS sequence"/>
</dbReference>
<sequence>MSEDVATRSKRLHSYGSRSLDERSDGGLDFPRTTCSSCHSRLRDSSPVVVLGGREGLGPRSLKVGRGRVGLSSRAMRDRGGLGRLDNAVRVRGTGSGLVSRGTGHLPPGLKGERALETWGIGGGSGLSCCVERTLRGTRAGGDEEREDEDEAALDFTLDRARVRVDVGDVARVLAGAGREDASRDGRAESSADVAVFADGRLVRRLARPALGL</sequence>
<feature type="region of interest" description="Disordered" evidence="4">
    <location>
        <begin position="1"/>
        <end position="36"/>
    </location>
</feature>
<organism evidence="6 7">
    <name type="scientific">Schizophyllum amplum</name>
    <dbReference type="NCBI Taxonomy" id="97359"/>
    <lineage>
        <taxon>Eukaryota</taxon>
        <taxon>Fungi</taxon>
        <taxon>Dikarya</taxon>
        <taxon>Basidiomycota</taxon>
        <taxon>Agaricomycotina</taxon>
        <taxon>Agaricomycetes</taxon>
        <taxon>Agaricomycetidae</taxon>
        <taxon>Agaricales</taxon>
        <taxon>Schizophyllaceae</taxon>
        <taxon>Schizophyllum</taxon>
    </lineage>
</organism>
<dbReference type="GO" id="GO:0009055">
    <property type="term" value="F:electron transfer activity"/>
    <property type="evidence" value="ECO:0007669"/>
    <property type="project" value="InterPro"/>
</dbReference>
<dbReference type="GO" id="GO:0046872">
    <property type="term" value="F:metal ion binding"/>
    <property type="evidence" value="ECO:0007669"/>
    <property type="project" value="UniProtKB-KW"/>
</dbReference>
<evidence type="ECO:0000313" key="7">
    <source>
        <dbReference type="Proteomes" id="UP000320762"/>
    </source>
</evidence>
<dbReference type="GO" id="GO:0020037">
    <property type="term" value="F:heme binding"/>
    <property type="evidence" value="ECO:0007669"/>
    <property type="project" value="InterPro"/>
</dbReference>
<evidence type="ECO:0000259" key="5">
    <source>
        <dbReference type="PROSITE" id="PS51007"/>
    </source>
</evidence>
<keyword evidence="2 3" id="KW-0408">Iron</keyword>
<evidence type="ECO:0000313" key="6">
    <source>
        <dbReference type="EMBL" id="TRM57575.1"/>
    </source>
</evidence>
<name>A0A550BYF2_9AGAR</name>
<comment type="caution">
    <text evidence="6">The sequence shown here is derived from an EMBL/GenBank/DDBJ whole genome shotgun (WGS) entry which is preliminary data.</text>
</comment>
<proteinExistence type="predicted"/>
<dbReference type="PROSITE" id="PS51007">
    <property type="entry name" value="CYTC"/>
    <property type="match status" value="1"/>
</dbReference>
<evidence type="ECO:0000256" key="2">
    <source>
        <dbReference type="ARBA" id="ARBA00023004"/>
    </source>
</evidence>
<keyword evidence="3" id="KW-0349">Heme</keyword>
<feature type="domain" description="Cytochrome c" evidence="5">
    <location>
        <begin position="21"/>
        <end position="159"/>
    </location>
</feature>
<accession>A0A550BYF2</accession>
<protein>
    <recommendedName>
        <fullName evidence="5">Cytochrome c domain-containing protein</fullName>
    </recommendedName>
</protein>
<dbReference type="EMBL" id="VDMD01000045">
    <property type="protein sequence ID" value="TRM57575.1"/>
    <property type="molecule type" value="Genomic_DNA"/>
</dbReference>
<dbReference type="AlphaFoldDB" id="A0A550BYF2"/>
<keyword evidence="7" id="KW-1185">Reference proteome</keyword>
<evidence type="ECO:0000256" key="3">
    <source>
        <dbReference type="PROSITE-ProRule" id="PRU00433"/>
    </source>
</evidence>
<reference evidence="6 7" key="1">
    <citation type="journal article" date="2019" name="New Phytol.">
        <title>Comparative genomics reveals unique wood-decay strategies and fruiting body development in the Schizophyllaceae.</title>
        <authorList>
            <person name="Almasi E."/>
            <person name="Sahu N."/>
            <person name="Krizsan K."/>
            <person name="Balint B."/>
            <person name="Kovacs G.M."/>
            <person name="Kiss B."/>
            <person name="Cseklye J."/>
            <person name="Drula E."/>
            <person name="Henrissat B."/>
            <person name="Nagy I."/>
            <person name="Chovatia M."/>
            <person name="Adam C."/>
            <person name="LaButti K."/>
            <person name="Lipzen A."/>
            <person name="Riley R."/>
            <person name="Grigoriev I.V."/>
            <person name="Nagy L.G."/>
        </authorList>
    </citation>
    <scope>NUCLEOTIDE SEQUENCE [LARGE SCALE GENOMIC DNA]</scope>
    <source>
        <strain evidence="6 7">NL-1724</strain>
    </source>
</reference>